<dbReference type="Pfam" id="PF13488">
    <property type="entry name" value="Gly-zipper_Omp"/>
    <property type="match status" value="1"/>
</dbReference>
<evidence type="ECO:0000313" key="5">
    <source>
        <dbReference type="Proteomes" id="UP000282211"/>
    </source>
</evidence>
<proteinExistence type="predicted"/>
<gene>
    <name evidence="4" type="ORF">DES40_0800</name>
</gene>
<feature type="region of interest" description="Disordered" evidence="1">
    <location>
        <begin position="134"/>
        <end position="176"/>
    </location>
</feature>
<sequence length="209" mass="22817">MRILTLTAISLSTLALSGNAFAQNYNHYNSSYNAHEACKTNENKQKLLGGGIGAVAGAVLGSQVSGRGARTEGSAIGAVIGGLAGAGIADKRIDCDPVYSTQPQPVYYPSQPSTYQTVPARHTSTKRYPVTTRVSSHPVYSNPGYSTTQNQNASYHTAQSQPHRVRSYPTTNHQNNYHRSTYVTSQNRHVVQTRSTKHYHGKYECHTHH</sequence>
<dbReference type="InterPro" id="IPR039567">
    <property type="entry name" value="Gly-zipper"/>
</dbReference>
<keyword evidence="2" id="KW-0732">Signal</keyword>
<feature type="signal peptide" evidence="2">
    <location>
        <begin position="1"/>
        <end position="22"/>
    </location>
</feature>
<name>A0A420WKE4_9PROT</name>
<feature type="chain" id="PRO_5019319330" evidence="2">
    <location>
        <begin position="23"/>
        <end position="209"/>
    </location>
</feature>
<comment type="caution">
    <text evidence="4">The sequence shown here is derived from an EMBL/GenBank/DDBJ whole genome shotgun (WGS) entry which is preliminary data.</text>
</comment>
<evidence type="ECO:0000256" key="2">
    <source>
        <dbReference type="SAM" id="SignalP"/>
    </source>
</evidence>
<keyword evidence="5" id="KW-1185">Reference proteome</keyword>
<reference evidence="4 5" key="1">
    <citation type="submission" date="2018-10" db="EMBL/GenBank/DDBJ databases">
        <title>Genomic Encyclopedia of Type Strains, Phase IV (KMG-IV): sequencing the most valuable type-strain genomes for metagenomic binning, comparative biology and taxonomic classification.</title>
        <authorList>
            <person name="Goeker M."/>
        </authorList>
    </citation>
    <scope>NUCLEOTIDE SEQUENCE [LARGE SCALE GENOMIC DNA]</scope>
    <source>
        <strain evidence="4 5">DSM 22008</strain>
    </source>
</reference>
<evidence type="ECO:0000256" key="1">
    <source>
        <dbReference type="SAM" id="MobiDB-lite"/>
    </source>
</evidence>
<evidence type="ECO:0000259" key="3">
    <source>
        <dbReference type="Pfam" id="PF13488"/>
    </source>
</evidence>
<evidence type="ECO:0000313" key="4">
    <source>
        <dbReference type="EMBL" id="RKQ71478.1"/>
    </source>
</evidence>
<dbReference type="InParanoid" id="A0A420WKE4"/>
<dbReference type="EMBL" id="RBII01000001">
    <property type="protein sequence ID" value="RKQ71478.1"/>
    <property type="molecule type" value="Genomic_DNA"/>
</dbReference>
<accession>A0A420WKE4</accession>
<dbReference type="AlphaFoldDB" id="A0A420WKE4"/>
<organism evidence="4 5">
    <name type="scientific">Litorimonas taeanensis</name>
    <dbReference type="NCBI Taxonomy" id="568099"/>
    <lineage>
        <taxon>Bacteria</taxon>
        <taxon>Pseudomonadati</taxon>
        <taxon>Pseudomonadota</taxon>
        <taxon>Alphaproteobacteria</taxon>
        <taxon>Maricaulales</taxon>
        <taxon>Robiginitomaculaceae</taxon>
    </lineage>
</organism>
<feature type="domain" description="Glycine zipper" evidence="3">
    <location>
        <begin position="49"/>
        <end position="90"/>
    </location>
</feature>
<dbReference type="RefSeq" id="WP_121099249.1">
    <property type="nucleotide sequence ID" value="NZ_RBII01000001.1"/>
</dbReference>
<protein>
    <submittedName>
        <fullName evidence="4">Outer membrane protein with glycine zipper</fullName>
    </submittedName>
</protein>
<dbReference type="Proteomes" id="UP000282211">
    <property type="component" value="Unassembled WGS sequence"/>
</dbReference>